<accession>A0A931G7Q9</accession>
<evidence type="ECO:0000313" key="2">
    <source>
        <dbReference type="EMBL" id="MBG0778455.1"/>
    </source>
</evidence>
<dbReference type="AlphaFoldDB" id="A0A931G7Q9"/>
<organism evidence="2 3">
    <name type="scientific">Desulfotignum balticum</name>
    <dbReference type="NCBI Taxonomy" id="115781"/>
    <lineage>
        <taxon>Bacteria</taxon>
        <taxon>Pseudomonadati</taxon>
        <taxon>Thermodesulfobacteriota</taxon>
        <taxon>Desulfobacteria</taxon>
        <taxon>Desulfobacterales</taxon>
        <taxon>Desulfobacteraceae</taxon>
        <taxon>Desulfotignum</taxon>
    </lineage>
</organism>
<keyword evidence="1" id="KW-0812">Transmembrane</keyword>
<comment type="caution">
    <text evidence="2">The sequence shown here is derived from an EMBL/GenBank/DDBJ whole genome shotgun (WGS) entry which is preliminary data.</text>
</comment>
<sequence length="160" mass="18456">MKKQRQRALQISLGLGMLVIVILVEVLAISPAGIYSYTLTGYRNFKIGAPRQRILAEINRVPAIRTLITCTPDSETTLLTQRHFTHTPELDASDVWIARYRNHNVIIFLFQEQTLSRILLLKTRFSRQISSALFDTCRLDLLDDIELFLETQTAHPVFYH</sequence>
<evidence type="ECO:0000256" key="1">
    <source>
        <dbReference type="SAM" id="Phobius"/>
    </source>
</evidence>
<protein>
    <submittedName>
        <fullName evidence="2">Uncharacterized protein</fullName>
    </submittedName>
</protein>
<keyword evidence="1" id="KW-0472">Membrane</keyword>
<keyword evidence="1" id="KW-1133">Transmembrane helix</keyword>
<proteinExistence type="predicted"/>
<reference evidence="2" key="1">
    <citation type="submission" date="2020-07" db="EMBL/GenBank/DDBJ databases">
        <title>Severe corrosion of carbon steel in oil field produced water can be linked to methanogenic archaea containing a special type of NiFe hydrogenase.</title>
        <authorList>
            <person name="Lahme S."/>
            <person name="Mand J."/>
            <person name="Longwell J."/>
            <person name="Smith R."/>
            <person name="Enning D."/>
        </authorList>
    </citation>
    <scope>NUCLEOTIDE SEQUENCE</scope>
    <source>
        <strain evidence="2">MIC098Bin6</strain>
    </source>
</reference>
<gene>
    <name evidence="2" type="ORF">H0S81_00790</name>
</gene>
<dbReference type="EMBL" id="JACCQK010000027">
    <property type="protein sequence ID" value="MBG0778455.1"/>
    <property type="molecule type" value="Genomic_DNA"/>
</dbReference>
<dbReference type="Proteomes" id="UP000706172">
    <property type="component" value="Unassembled WGS sequence"/>
</dbReference>
<feature type="transmembrane region" description="Helical" evidence="1">
    <location>
        <begin position="12"/>
        <end position="37"/>
    </location>
</feature>
<evidence type="ECO:0000313" key="3">
    <source>
        <dbReference type="Proteomes" id="UP000706172"/>
    </source>
</evidence>
<name>A0A931G7Q9_9BACT</name>